<accession>A0A915JPA3</accession>
<dbReference type="Proteomes" id="UP000887565">
    <property type="component" value="Unplaced"/>
</dbReference>
<sequence length="66" mass="7972">MRRSRVTYEKLRNLNNDRQGDHNFNFESAFIVSFYIKQQQRRSNTGDLKKNYYPRKNSALDCLLLV</sequence>
<keyword evidence="1" id="KW-1185">Reference proteome</keyword>
<organism evidence="1 2">
    <name type="scientific">Romanomermis culicivorax</name>
    <name type="common">Nematode worm</name>
    <dbReference type="NCBI Taxonomy" id="13658"/>
    <lineage>
        <taxon>Eukaryota</taxon>
        <taxon>Metazoa</taxon>
        <taxon>Ecdysozoa</taxon>
        <taxon>Nematoda</taxon>
        <taxon>Enoplea</taxon>
        <taxon>Dorylaimia</taxon>
        <taxon>Mermithida</taxon>
        <taxon>Mermithoidea</taxon>
        <taxon>Mermithidae</taxon>
        <taxon>Romanomermis</taxon>
    </lineage>
</organism>
<evidence type="ECO:0000313" key="2">
    <source>
        <dbReference type="WBParaSite" id="nRc.2.0.1.t27766-RA"/>
    </source>
</evidence>
<evidence type="ECO:0000313" key="1">
    <source>
        <dbReference type="Proteomes" id="UP000887565"/>
    </source>
</evidence>
<reference evidence="2" key="1">
    <citation type="submission" date="2022-11" db="UniProtKB">
        <authorList>
            <consortium name="WormBaseParasite"/>
        </authorList>
    </citation>
    <scope>IDENTIFICATION</scope>
</reference>
<dbReference type="AlphaFoldDB" id="A0A915JPA3"/>
<protein>
    <submittedName>
        <fullName evidence="2">Uncharacterized protein</fullName>
    </submittedName>
</protein>
<proteinExistence type="predicted"/>
<dbReference type="WBParaSite" id="nRc.2.0.1.t27766-RA">
    <property type="protein sequence ID" value="nRc.2.0.1.t27766-RA"/>
    <property type="gene ID" value="nRc.2.0.1.g27766"/>
</dbReference>
<name>A0A915JPA3_ROMCU</name>